<dbReference type="InterPro" id="IPR016024">
    <property type="entry name" value="ARM-type_fold"/>
</dbReference>
<feature type="non-terminal residue" evidence="1">
    <location>
        <position position="114"/>
    </location>
</feature>
<dbReference type="InterPro" id="IPR044972">
    <property type="entry name" value="Mot1"/>
</dbReference>
<dbReference type="GO" id="GO:0003677">
    <property type="term" value="F:DNA binding"/>
    <property type="evidence" value="ECO:0007669"/>
    <property type="project" value="InterPro"/>
</dbReference>
<name>A0A0G4MIM0_VERLO</name>
<dbReference type="STRING" id="100787.A0A0G4MIM0"/>
<dbReference type="PANTHER" id="PTHR36498:SF1">
    <property type="entry name" value="TATA-BINDING PROTEIN-ASSOCIATED FACTOR 172"/>
    <property type="match status" value="1"/>
</dbReference>
<evidence type="ECO:0000313" key="2">
    <source>
        <dbReference type="Proteomes" id="UP000044602"/>
    </source>
</evidence>
<dbReference type="PANTHER" id="PTHR36498">
    <property type="entry name" value="TATA-BINDING PROTEIN-ASSOCIATED FACTOR 172"/>
    <property type="match status" value="1"/>
</dbReference>
<dbReference type="Proteomes" id="UP000044602">
    <property type="component" value="Unassembled WGS sequence"/>
</dbReference>
<dbReference type="AlphaFoldDB" id="A0A0G4MIM0"/>
<gene>
    <name evidence="1" type="ORF">BN1708_019400</name>
</gene>
<evidence type="ECO:0000313" key="1">
    <source>
        <dbReference type="EMBL" id="CRK34074.1"/>
    </source>
</evidence>
<accession>A0A0G4MIM0</accession>
<sequence length="114" mass="12685">MAQEFVTMRPAAIDGLINIVWGSLQDLGDDLSASTGKIMDLLATLCSFPEVLQAMQTSADTDEERTFNVLVPRLYPFLRHTITSVRLAVLKALMTFIGLEKQRSSGWLGEKLLR</sequence>
<proteinExistence type="predicted"/>
<dbReference type="EMBL" id="CVQH01022821">
    <property type="protein sequence ID" value="CRK34074.1"/>
    <property type="molecule type" value="Genomic_DNA"/>
</dbReference>
<dbReference type="GO" id="GO:0017025">
    <property type="term" value="F:TBP-class protein binding"/>
    <property type="evidence" value="ECO:0007669"/>
    <property type="project" value="InterPro"/>
</dbReference>
<reference evidence="1 2" key="1">
    <citation type="submission" date="2015-05" db="EMBL/GenBank/DDBJ databases">
        <authorList>
            <person name="Wang D.B."/>
            <person name="Wang M."/>
        </authorList>
    </citation>
    <scope>NUCLEOTIDE SEQUENCE [LARGE SCALE GENOMIC DNA]</scope>
    <source>
        <strain evidence="1">VL1</strain>
    </source>
</reference>
<organism evidence="1 2">
    <name type="scientific">Verticillium longisporum</name>
    <name type="common">Verticillium dahliae var. longisporum</name>
    <dbReference type="NCBI Taxonomy" id="100787"/>
    <lineage>
        <taxon>Eukaryota</taxon>
        <taxon>Fungi</taxon>
        <taxon>Dikarya</taxon>
        <taxon>Ascomycota</taxon>
        <taxon>Pezizomycotina</taxon>
        <taxon>Sordariomycetes</taxon>
        <taxon>Hypocreomycetidae</taxon>
        <taxon>Glomerellales</taxon>
        <taxon>Plectosphaerellaceae</taxon>
        <taxon>Verticillium</taxon>
    </lineage>
</organism>
<protein>
    <submittedName>
        <fullName evidence="1">Uncharacterized protein</fullName>
    </submittedName>
</protein>
<keyword evidence="2" id="KW-1185">Reference proteome</keyword>
<dbReference type="SUPFAM" id="SSF48371">
    <property type="entry name" value="ARM repeat"/>
    <property type="match status" value="1"/>
</dbReference>
<dbReference type="GO" id="GO:0016887">
    <property type="term" value="F:ATP hydrolysis activity"/>
    <property type="evidence" value="ECO:0007669"/>
    <property type="project" value="InterPro"/>
</dbReference>